<dbReference type="InterPro" id="IPR005625">
    <property type="entry name" value="PepSY-ass_TM"/>
</dbReference>
<sequence length="444" mass="48659">MSDITGAASIRPTIARGGAFYRLVWKWHFLASLYVLPFMAMLSITGGLYLYKPQIENWLYADRFYVEAQETALPIAVQIAQLDTFVGISRMRAVIPPVSPEHTTRIEFNTPQGVRSYAWINPYTADIIAVQARDTMLMHQVKKFHGELLLGDIGTKFVELAAHWAVIMLVTGAVLWWPRGAQRLRDRAALPRPPKNQSAKRGFWRQMHLFTGMLAVVLVLPILVSGLPWTDVWGGGLNKVQEITGTQSKSLRFGGSVPKSSTDTGEPIAVEQVAAIAADQGLATPYEIRPPRKADGAYWMRSASVNRYAQSELVIDQYSGAVLARVDFTDNPGVAQAKSLGISFHQGELYGWANVAQNTVAAVLGVVLSVSGFVAWWMRRPQGSLGVPAAPDAQVSWPVAALIVTMMILLPLVGASLIAVLALDWVVFRKLGWFRGASAPHAAE</sequence>
<proteinExistence type="predicted"/>
<reference evidence="2 3" key="1">
    <citation type="submission" date="2015-09" db="EMBL/GenBank/DDBJ databases">
        <authorList>
            <consortium name="Swine Surveillance"/>
        </authorList>
    </citation>
    <scope>NUCLEOTIDE SEQUENCE [LARGE SCALE GENOMIC DNA]</scope>
    <source>
        <strain evidence="2 3">CECT 5294</strain>
    </source>
</reference>
<dbReference type="PANTHER" id="PTHR34219">
    <property type="entry name" value="IRON-REGULATED INNER MEMBRANE PROTEIN-RELATED"/>
    <property type="match status" value="1"/>
</dbReference>
<evidence type="ECO:0000313" key="2">
    <source>
        <dbReference type="EMBL" id="CUH61307.1"/>
    </source>
</evidence>
<accession>A0A0P1F1K0</accession>
<keyword evidence="1" id="KW-0472">Membrane</keyword>
<keyword evidence="1" id="KW-1133">Transmembrane helix</keyword>
<dbReference type="PANTHER" id="PTHR34219:SF1">
    <property type="entry name" value="PEPSY DOMAIN-CONTAINING PROTEIN"/>
    <property type="match status" value="1"/>
</dbReference>
<keyword evidence="1" id="KW-0812">Transmembrane</keyword>
<evidence type="ECO:0000313" key="3">
    <source>
        <dbReference type="Proteomes" id="UP000051298"/>
    </source>
</evidence>
<evidence type="ECO:0000256" key="1">
    <source>
        <dbReference type="SAM" id="Phobius"/>
    </source>
</evidence>
<name>A0A0P1F1K0_9RHOB</name>
<protein>
    <submittedName>
        <fullName evidence="2">Putative iron-regulated membrane protein</fullName>
    </submittedName>
</protein>
<dbReference type="Pfam" id="PF03929">
    <property type="entry name" value="PepSY_TM"/>
    <property type="match status" value="1"/>
</dbReference>
<dbReference type="RefSeq" id="WP_058124078.1">
    <property type="nucleotide sequence ID" value="NZ_CYRX01000031.1"/>
</dbReference>
<feature type="transmembrane region" description="Helical" evidence="1">
    <location>
        <begin position="29"/>
        <end position="51"/>
    </location>
</feature>
<dbReference type="EMBL" id="CYRX01000031">
    <property type="protein sequence ID" value="CUH61307.1"/>
    <property type="molecule type" value="Genomic_DNA"/>
</dbReference>
<dbReference type="STRING" id="266809.PM03_12380"/>
<organism evidence="2 3">
    <name type="scientific">Thalassobacter stenotrophicus</name>
    <dbReference type="NCBI Taxonomy" id="266809"/>
    <lineage>
        <taxon>Bacteria</taxon>
        <taxon>Pseudomonadati</taxon>
        <taxon>Pseudomonadota</taxon>
        <taxon>Alphaproteobacteria</taxon>
        <taxon>Rhodobacterales</taxon>
        <taxon>Roseobacteraceae</taxon>
        <taxon>Thalassobacter</taxon>
    </lineage>
</organism>
<feature type="transmembrane region" description="Helical" evidence="1">
    <location>
        <begin position="209"/>
        <end position="229"/>
    </location>
</feature>
<feature type="transmembrane region" description="Helical" evidence="1">
    <location>
        <begin position="399"/>
        <end position="423"/>
    </location>
</feature>
<dbReference type="AlphaFoldDB" id="A0A0P1F1K0"/>
<feature type="transmembrane region" description="Helical" evidence="1">
    <location>
        <begin position="359"/>
        <end position="378"/>
    </location>
</feature>
<dbReference type="eggNOG" id="COG3182">
    <property type="taxonomic scope" value="Bacteria"/>
</dbReference>
<feature type="transmembrane region" description="Helical" evidence="1">
    <location>
        <begin position="160"/>
        <end position="177"/>
    </location>
</feature>
<gene>
    <name evidence="2" type="ORF">THS5294_02611</name>
</gene>
<dbReference type="Proteomes" id="UP000051298">
    <property type="component" value="Unassembled WGS sequence"/>
</dbReference>